<dbReference type="Proteomes" id="UP000094056">
    <property type="component" value="Unassembled WGS sequence"/>
</dbReference>
<reference evidence="1 2" key="1">
    <citation type="submission" date="2016-07" db="EMBL/GenBank/DDBJ databases">
        <title>Draft genome of Scalindua rubra, obtained from a brine-seawater interface in the Red Sea, sheds light on salt adaptation in anammox bacteria.</title>
        <authorList>
            <person name="Speth D.R."/>
            <person name="Lagkouvardos I."/>
            <person name="Wang Y."/>
            <person name="Qian P.-Y."/>
            <person name="Dutilh B.E."/>
            <person name="Jetten M.S."/>
        </authorList>
    </citation>
    <scope>NUCLEOTIDE SEQUENCE [LARGE SCALE GENOMIC DNA]</scope>
    <source>
        <strain evidence="1">BSI-1</strain>
    </source>
</reference>
<evidence type="ECO:0000313" key="1">
    <source>
        <dbReference type="EMBL" id="ODS30231.1"/>
    </source>
</evidence>
<gene>
    <name evidence="1" type="ORF">SCARUB_04662</name>
</gene>
<proteinExistence type="predicted"/>
<organism evidence="1 2">
    <name type="scientific">Candidatus Scalindua rubra</name>
    <dbReference type="NCBI Taxonomy" id="1872076"/>
    <lineage>
        <taxon>Bacteria</taxon>
        <taxon>Pseudomonadati</taxon>
        <taxon>Planctomycetota</taxon>
        <taxon>Candidatus Brocadiia</taxon>
        <taxon>Candidatus Brocadiales</taxon>
        <taxon>Candidatus Scalinduaceae</taxon>
        <taxon>Candidatus Scalindua</taxon>
    </lineage>
</organism>
<comment type="caution">
    <text evidence="1">The sequence shown here is derived from an EMBL/GenBank/DDBJ whole genome shotgun (WGS) entry which is preliminary data.</text>
</comment>
<accession>A0A1E3X3N0</accession>
<dbReference type="AlphaFoldDB" id="A0A1E3X3N0"/>
<sequence>MKNDNKERDERFKRVASRRTESVLRSLRSLAKCANTRSYAYTDTQVRKILKAIDFELAACKKAFESMSGRKKFKL</sequence>
<name>A0A1E3X3N0_9BACT</name>
<protein>
    <submittedName>
        <fullName evidence="1">Uncharacterized protein</fullName>
    </submittedName>
</protein>
<evidence type="ECO:0000313" key="2">
    <source>
        <dbReference type="Proteomes" id="UP000094056"/>
    </source>
</evidence>
<dbReference type="EMBL" id="MAYW01000259">
    <property type="protein sequence ID" value="ODS30231.1"/>
    <property type="molecule type" value="Genomic_DNA"/>
</dbReference>